<dbReference type="Proteomes" id="UP000800094">
    <property type="component" value="Unassembled WGS sequence"/>
</dbReference>
<dbReference type="RefSeq" id="XP_033685848.1">
    <property type="nucleotide sequence ID" value="XM_033821379.1"/>
</dbReference>
<keyword evidence="2" id="KW-1185">Reference proteome</keyword>
<dbReference type="GeneID" id="54574709"/>
<protein>
    <submittedName>
        <fullName evidence="1">Uncharacterized protein</fullName>
    </submittedName>
</protein>
<organism evidence="1 2">
    <name type="scientific">Trematosphaeria pertusa</name>
    <dbReference type="NCBI Taxonomy" id="390896"/>
    <lineage>
        <taxon>Eukaryota</taxon>
        <taxon>Fungi</taxon>
        <taxon>Dikarya</taxon>
        <taxon>Ascomycota</taxon>
        <taxon>Pezizomycotina</taxon>
        <taxon>Dothideomycetes</taxon>
        <taxon>Pleosporomycetidae</taxon>
        <taxon>Pleosporales</taxon>
        <taxon>Massarineae</taxon>
        <taxon>Trematosphaeriaceae</taxon>
        <taxon>Trematosphaeria</taxon>
    </lineage>
</organism>
<evidence type="ECO:0000313" key="2">
    <source>
        <dbReference type="Proteomes" id="UP000800094"/>
    </source>
</evidence>
<sequence length="96" mass="10502">MESVLQMRFLEACAGAVSDVLDCPSDDERTALRFGSSPSLFHRPGASRDHVPFSKHPTTSRSSVCLIPPYKQPHVSVLVILATCAFIFKTLVRAAE</sequence>
<accession>A0A6A6IJT8</accession>
<dbReference type="AlphaFoldDB" id="A0A6A6IJT8"/>
<proteinExistence type="predicted"/>
<dbReference type="EMBL" id="ML987193">
    <property type="protein sequence ID" value="KAF2250844.1"/>
    <property type="molecule type" value="Genomic_DNA"/>
</dbReference>
<gene>
    <name evidence="1" type="ORF">BU26DRAFT_270924</name>
</gene>
<reference evidence="1" key="1">
    <citation type="journal article" date="2020" name="Stud. Mycol.">
        <title>101 Dothideomycetes genomes: a test case for predicting lifestyles and emergence of pathogens.</title>
        <authorList>
            <person name="Haridas S."/>
            <person name="Albert R."/>
            <person name="Binder M."/>
            <person name="Bloem J."/>
            <person name="Labutti K."/>
            <person name="Salamov A."/>
            <person name="Andreopoulos B."/>
            <person name="Baker S."/>
            <person name="Barry K."/>
            <person name="Bills G."/>
            <person name="Bluhm B."/>
            <person name="Cannon C."/>
            <person name="Castanera R."/>
            <person name="Culley D."/>
            <person name="Daum C."/>
            <person name="Ezra D."/>
            <person name="Gonzalez J."/>
            <person name="Henrissat B."/>
            <person name="Kuo A."/>
            <person name="Liang C."/>
            <person name="Lipzen A."/>
            <person name="Lutzoni F."/>
            <person name="Magnuson J."/>
            <person name="Mondo S."/>
            <person name="Nolan M."/>
            <person name="Ohm R."/>
            <person name="Pangilinan J."/>
            <person name="Park H.-J."/>
            <person name="Ramirez L."/>
            <person name="Alfaro M."/>
            <person name="Sun H."/>
            <person name="Tritt A."/>
            <person name="Yoshinaga Y."/>
            <person name="Zwiers L.-H."/>
            <person name="Turgeon B."/>
            <person name="Goodwin S."/>
            <person name="Spatafora J."/>
            <person name="Crous P."/>
            <person name="Grigoriev I."/>
        </authorList>
    </citation>
    <scope>NUCLEOTIDE SEQUENCE</scope>
    <source>
        <strain evidence="1">CBS 122368</strain>
    </source>
</reference>
<name>A0A6A6IJT8_9PLEO</name>
<evidence type="ECO:0000313" key="1">
    <source>
        <dbReference type="EMBL" id="KAF2250844.1"/>
    </source>
</evidence>